<dbReference type="RefSeq" id="XP_021751919.1">
    <property type="nucleotide sequence ID" value="XM_021896227.1"/>
</dbReference>
<dbReference type="FunFam" id="1.10.10.10:FF:000322">
    <property type="entry name" value="Probable disease resistance protein At1g63360"/>
    <property type="match status" value="1"/>
</dbReference>
<evidence type="ECO:0000259" key="9">
    <source>
        <dbReference type="Pfam" id="PF23598"/>
    </source>
</evidence>
<dbReference type="InterPro" id="IPR042197">
    <property type="entry name" value="Apaf_helical"/>
</dbReference>
<dbReference type="InterPro" id="IPR041118">
    <property type="entry name" value="Rx_N"/>
</dbReference>
<dbReference type="SUPFAM" id="SSF52540">
    <property type="entry name" value="P-loop containing nucleoside triphosphate hydrolases"/>
    <property type="match status" value="1"/>
</dbReference>
<evidence type="ECO:0000259" key="7">
    <source>
        <dbReference type="Pfam" id="PF23247"/>
    </source>
</evidence>
<dbReference type="Pfam" id="PF18052">
    <property type="entry name" value="Rx_N"/>
    <property type="match status" value="1"/>
</dbReference>
<dbReference type="OrthoDB" id="5279713at2759"/>
<dbReference type="PANTHER" id="PTHR36766:SF35">
    <property type="entry name" value="DISEASE RESISTANCE PROTEIN RGA3"/>
    <property type="match status" value="1"/>
</dbReference>
<dbReference type="Gene3D" id="3.40.50.300">
    <property type="entry name" value="P-loop containing nucleotide triphosphate hydrolases"/>
    <property type="match status" value="1"/>
</dbReference>
<evidence type="ECO:0000259" key="5">
    <source>
        <dbReference type="Pfam" id="PF00931"/>
    </source>
</evidence>
<protein>
    <submittedName>
        <fullName evidence="10">Uncharacterized protein</fullName>
    </submittedName>
</protein>
<keyword evidence="11" id="KW-1185">Reference proteome</keyword>
<keyword evidence="3" id="KW-0611">Plant defense</keyword>
<keyword evidence="1" id="KW-0677">Repeat</keyword>
<dbReference type="InterPro" id="IPR002182">
    <property type="entry name" value="NB-ARC"/>
</dbReference>
<dbReference type="Gramene" id="AUR62002549-RA">
    <property type="protein sequence ID" value="AUR62002549-RA:cds"/>
    <property type="gene ID" value="AUR62002549"/>
</dbReference>
<dbReference type="PRINTS" id="PR00364">
    <property type="entry name" value="DISEASERSIST"/>
</dbReference>
<dbReference type="GO" id="GO:0005524">
    <property type="term" value="F:ATP binding"/>
    <property type="evidence" value="ECO:0007669"/>
    <property type="project" value="UniProtKB-KW"/>
</dbReference>
<dbReference type="OMA" id="HIYGCPN"/>
<dbReference type="RefSeq" id="XP_021751918.1">
    <property type="nucleotide sequence ID" value="XM_021896226.1"/>
</dbReference>
<dbReference type="GO" id="GO:0043531">
    <property type="term" value="F:ADP binding"/>
    <property type="evidence" value="ECO:0007669"/>
    <property type="project" value="InterPro"/>
</dbReference>
<proteinExistence type="predicted"/>
<dbReference type="Pfam" id="PF23247">
    <property type="entry name" value="LRR_RPS2"/>
    <property type="match status" value="1"/>
</dbReference>
<keyword evidence="2" id="KW-0547">Nucleotide-binding</keyword>
<evidence type="ECO:0000259" key="6">
    <source>
        <dbReference type="Pfam" id="PF18052"/>
    </source>
</evidence>
<reference evidence="10" key="2">
    <citation type="submission" date="2021-03" db="UniProtKB">
        <authorList>
            <consortium name="EnsemblPlants"/>
        </authorList>
    </citation>
    <scope>IDENTIFICATION</scope>
</reference>
<dbReference type="RefSeq" id="XP_021751920.1">
    <property type="nucleotide sequence ID" value="XM_021896228.1"/>
</dbReference>
<keyword evidence="4" id="KW-0067">ATP-binding</keyword>
<dbReference type="GO" id="GO:0051707">
    <property type="term" value="P:response to other organism"/>
    <property type="evidence" value="ECO:0007669"/>
    <property type="project" value="UniProtKB-ARBA"/>
</dbReference>
<dbReference type="AlphaFoldDB" id="A0A803KU41"/>
<feature type="domain" description="Disease resistance R13L4/SHOC-2-like LRR" evidence="9">
    <location>
        <begin position="565"/>
        <end position="851"/>
    </location>
</feature>
<organism evidence="10 11">
    <name type="scientific">Chenopodium quinoa</name>
    <name type="common">Quinoa</name>
    <dbReference type="NCBI Taxonomy" id="63459"/>
    <lineage>
        <taxon>Eukaryota</taxon>
        <taxon>Viridiplantae</taxon>
        <taxon>Streptophyta</taxon>
        <taxon>Embryophyta</taxon>
        <taxon>Tracheophyta</taxon>
        <taxon>Spermatophyta</taxon>
        <taxon>Magnoliopsida</taxon>
        <taxon>eudicotyledons</taxon>
        <taxon>Gunneridae</taxon>
        <taxon>Pentapetalae</taxon>
        <taxon>Caryophyllales</taxon>
        <taxon>Chenopodiaceae</taxon>
        <taxon>Chenopodioideae</taxon>
        <taxon>Atripliceae</taxon>
        <taxon>Chenopodium</taxon>
    </lineage>
</organism>
<dbReference type="Proteomes" id="UP000596660">
    <property type="component" value="Unplaced"/>
</dbReference>
<gene>
    <name evidence="10" type="primary">LOC110717508</name>
</gene>
<sequence length="1136" mass="130116">MDLGTALSVAQTLFASLQCSQLKELSSFFGVGYKSQLEDLQETVSTVKAVLQDAEIKQDQLSSEAQLWIQKLKDAVYDADDLFDEFVTLVKQKQLIKGQKLSKNVSLFFSRYNPIKMAHSMSQEVKKIRRKFDAIANNHSQFGSSIDPQPIRRRREETCSYICEGSIIGREDDLEELVGHLLNCSTIQQDVSFLTIVGIGGLGKTALAQLVYNDPRVTSAFPLRLWTCVSDHDQEQLDVESILRKIYASTGQTHEESTIERLQSKLREKLSSSQYLLVLDDVWTENRNHWLKLVEFLLGGQRGSWVVVTTRSHKTAQIVGGGKKYELQGLSKENSWSLFKKIAFGSEQLSPHEDLLKIGREIVEGCASVPLAIRVAGSLLYGQDKSRWISFQEIGLFNLRESQKDIMPILMFSYHQLELPLKSCFTYCALFPKDTVIEKELLISLWLAQGYVVPLDDGQRLEDAVEEYFTILMRRCFFQDVEHDEYGDIISCKIHDLMHDIAQNVAGKEIYFENSVTDIMDREVRHISHVRSWTSVRSKTHIRSLLDFRAWYFRDVIDESSLKALVANWRFLRVLDLSKSRIECLPHSIGELLHLRYLDLSYNRVLDVLPQSITKLYNLQTLKLCECRQLKELPKDLMKLVNLRILKIIDCVSLTNMPKGLSKLTCLRVLSMFVMDGSKASQKQWFDQLGELKRLNSLKGDLSVRIRFFENARAVKEDIDREGAYLRDKEHLKFIRISFEIRGNDEEARRLMEELQPHPNLRGLQLRNCVGMRMPSWAWENKLATSLPNLNILDFLDCWMEDLTCLGNLRHLEFLKLSRCRKLKYIFEKSALAGGSDPNGLFPRLRKLVMDYLPQLQGWTNIGEGVGDNNHINSSFSMAPIPLPQLTFLFISNCPNLISILLCPNLVELHIYWFNKRLQIITKLGNEKADASGSTTGSSNVISKLREVWLDDVLWLNSFPREVIQSLDELRMSSELESLKEAGDVFSSCSSSLRSLRIEKCRKLRSVISGGLEHLTALQALTISECPNVNLLGEEEGMNTIGMPWPSFSHSLRNLTLDNLPQLVDLPNWMQSLAALQTLHIGRCSGLECMPDWMPKLTSLRILRLYECSKRLKERCQQPTGEDWPHIQHIPSIKPI</sequence>
<dbReference type="Pfam" id="PF23598">
    <property type="entry name" value="LRR_14"/>
    <property type="match status" value="1"/>
</dbReference>
<reference evidence="10" key="1">
    <citation type="journal article" date="2017" name="Nature">
        <title>The genome of Chenopodium quinoa.</title>
        <authorList>
            <person name="Jarvis D.E."/>
            <person name="Ho Y.S."/>
            <person name="Lightfoot D.J."/>
            <person name="Schmoeckel S.M."/>
            <person name="Li B."/>
            <person name="Borm T.J.A."/>
            <person name="Ohyanagi H."/>
            <person name="Mineta K."/>
            <person name="Michell C.T."/>
            <person name="Saber N."/>
            <person name="Kharbatia N.M."/>
            <person name="Rupper R.R."/>
            <person name="Sharp A.R."/>
            <person name="Dally N."/>
            <person name="Boughton B.A."/>
            <person name="Woo Y.H."/>
            <person name="Gao G."/>
            <person name="Schijlen E.G.W.M."/>
            <person name="Guo X."/>
            <person name="Momin A.A."/>
            <person name="Negrao S."/>
            <person name="Al-Babili S."/>
            <person name="Gehring C."/>
            <person name="Roessner U."/>
            <person name="Jung C."/>
            <person name="Murphy K."/>
            <person name="Arold S.T."/>
            <person name="Gojobori T."/>
            <person name="van der Linden C.G."/>
            <person name="van Loo E.N."/>
            <person name="Jellen E.N."/>
            <person name="Maughan P.J."/>
            <person name="Tester M."/>
        </authorList>
    </citation>
    <scope>NUCLEOTIDE SEQUENCE [LARGE SCALE GENOMIC DNA]</scope>
    <source>
        <strain evidence="10">cv. PI 614886</strain>
    </source>
</reference>
<feature type="domain" description="Disease resistance protein winged helix" evidence="8">
    <location>
        <begin position="430"/>
        <end position="502"/>
    </location>
</feature>
<dbReference type="GO" id="GO:0006952">
    <property type="term" value="P:defense response"/>
    <property type="evidence" value="ECO:0007669"/>
    <property type="project" value="UniProtKB-KW"/>
</dbReference>
<evidence type="ECO:0000256" key="4">
    <source>
        <dbReference type="ARBA" id="ARBA00022840"/>
    </source>
</evidence>
<evidence type="ECO:0000313" key="10">
    <source>
        <dbReference type="EnsemblPlants" id="AUR62002549-RA:cds"/>
    </source>
</evidence>
<dbReference type="Gene3D" id="1.20.5.4130">
    <property type="match status" value="1"/>
</dbReference>
<dbReference type="Gene3D" id="3.80.10.10">
    <property type="entry name" value="Ribonuclease Inhibitor"/>
    <property type="match status" value="3"/>
</dbReference>
<evidence type="ECO:0000256" key="3">
    <source>
        <dbReference type="ARBA" id="ARBA00022821"/>
    </source>
</evidence>
<name>A0A803KU41_CHEQI</name>
<dbReference type="GeneID" id="110717508"/>
<dbReference type="InterPro" id="IPR032675">
    <property type="entry name" value="LRR_dom_sf"/>
</dbReference>
<dbReference type="RefSeq" id="XP_021751921.1">
    <property type="nucleotide sequence ID" value="XM_021896229.1"/>
</dbReference>
<dbReference type="InterPro" id="IPR057135">
    <property type="entry name" value="At4g27190-like_LRR"/>
</dbReference>
<evidence type="ECO:0000259" key="8">
    <source>
        <dbReference type="Pfam" id="PF23559"/>
    </source>
</evidence>
<evidence type="ECO:0000313" key="11">
    <source>
        <dbReference type="Proteomes" id="UP000596660"/>
    </source>
</evidence>
<dbReference type="EnsemblPlants" id="AUR62002549-RA">
    <property type="protein sequence ID" value="AUR62002549-RA:cds"/>
    <property type="gene ID" value="AUR62002549"/>
</dbReference>
<dbReference type="Pfam" id="PF00931">
    <property type="entry name" value="NB-ARC"/>
    <property type="match status" value="1"/>
</dbReference>
<dbReference type="Pfam" id="PF23559">
    <property type="entry name" value="WHD_DRP"/>
    <property type="match status" value="1"/>
</dbReference>
<dbReference type="SUPFAM" id="SSF52058">
    <property type="entry name" value="L domain-like"/>
    <property type="match status" value="2"/>
</dbReference>
<evidence type="ECO:0000256" key="1">
    <source>
        <dbReference type="ARBA" id="ARBA00022737"/>
    </source>
</evidence>
<dbReference type="KEGG" id="cqi:110717508"/>
<dbReference type="Gene3D" id="1.10.8.430">
    <property type="entry name" value="Helical domain of apoptotic protease-activating factors"/>
    <property type="match status" value="1"/>
</dbReference>
<feature type="domain" description="Disease resistance N-terminal" evidence="6">
    <location>
        <begin position="32"/>
        <end position="99"/>
    </location>
</feature>
<dbReference type="SMR" id="A0A803KU41"/>
<accession>A0A803KU41</accession>
<evidence type="ECO:0000256" key="2">
    <source>
        <dbReference type="ARBA" id="ARBA00022741"/>
    </source>
</evidence>
<dbReference type="PANTHER" id="PTHR36766">
    <property type="entry name" value="PLANT BROAD-SPECTRUM MILDEW RESISTANCE PROTEIN RPW8"/>
    <property type="match status" value="1"/>
</dbReference>
<dbReference type="InterPro" id="IPR058922">
    <property type="entry name" value="WHD_DRP"/>
</dbReference>
<feature type="domain" description="Disease resistance protein At4g27190-like leucine-rich repeats" evidence="7">
    <location>
        <begin position="978"/>
        <end position="1090"/>
    </location>
</feature>
<dbReference type="InterPro" id="IPR055414">
    <property type="entry name" value="LRR_R13L4/SHOC2-like"/>
</dbReference>
<dbReference type="InterPro" id="IPR027417">
    <property type="entry name" value="P-loop_NTPase"/>
</dbReference>
<dbReference type="Gene3D" id="1.10.10.10">
    <property type="entry name" value="Winged helix-like DNA-binding domain superfamily/Winged helix DNA-binding domain"/>
    <property type="match status" value="1"/>
</dbReference>
<feature type="domain" description="NB-ARC" evidence="5">
    <location>
        <begin position="171"/>
        <end position="346"/>
    </location>
</feature>
<dbReference type="InterPro" id="IPR036388">
    <property type="entry name" value="WH-like_DNA-bd_sf"/>
</dbReference>